<dbReference type="InParanoid" id="W3WIB2"/>
<feature type="region of interest" description="Disordered" evidence="1">
    <location>
        <begin position="1"/>
        <end position="187"/>
    </location>
</feature>
<feature type="compositionally biased region" description="Basic residues" evidence="1">
    <location>
        <begin position="66"/>
        <end position="93"/>
    </location>
</feature>
<keyword evidence="3" id="KW-1185">Reference proteome</keyword>
<sequence length="187" mass="22117">MPKPEKSDKSHRRDRPKEQKPEVPNFLGQLQMFIQDTQTMEETYGPRPKTKQRDSHRDAHRESRHRESHRREPHHREPHHREPHHREPHHREPHHRESHREPRRHSTGLSSESRKDHPGLGFLSAMPNSQLVREYGLSEPRQSRSTTQDASNHRYHNSKSSGERESVGHSHGHGSSQPPINKKVYGW</sequence>
<feature type="compositionally biased region" description="Basic and acidic residues" evidence="1">
    <location>
        <begin position="51"/>
        <end position="65"/>
    </location>
</feature>
<dbReference type="AlphaFoldDB" id="W3WIB2"/>
<dbReference type="Proteomes" id="UP000030651">
    <property type="component" value="Unassembled WGS sequence"/>
</dbReference>
<gene>
    <name evidence="2" type="ORF">PFICI_14569</name>
</gene>
<evidence type="ECO:0000256" key="1">
    <source>
        <dbReference type="SAM" id="MobiDB-lite"/>
    </source>
</evidence>
<dbReference type="EMBL" id="KI912121">
    <property type="protein sequence ID" value="ETS73623.1"/>
    <property type="molecule type" value="Genomic_DNA"/>
</dbReference>
<accession>W3WIB2</accession>
<protein>
    <submittedName>
        <fullName evidence="2">Uncharacterized protein</fullName>
    </submittedName>
</protein>
<proteinExistence type="predicted"/>
<dbReference type="HOGENOM" id="CLU_1448191_0_0_1"/>
<dbReference type="KEGG" id="pfy:PFICI_14569"/>
<organism evidence="2 3">
    <name type="scientific">Pestalotiopsis fici (strain W106-1 / CGMCC3.15140)</name>
    <dbReference type="NCBI Taxonomy" id="1229662"/>
    <lineage>
        <taxon>Eukaryota</taxon>
        <taxon>Fungi</taxon>
        <taxon>Dikarya</taxon>
        <taxon>Ascomycota</taxon>
        <taxon>Pezizomycotina</taxon>
        <taxon>Sordariomycetes</taxon>
        <taxon>Xylariomycetidae</taxon>
        <taxon>Amphisphaeriales</taxon>
        <taxon>Sporocadaceae</taxon>
        <taxon>Pestalotiopsis</taxon>
    </lineage>
</organism>
<evidence type="ECO:0000313" key="2">
    <source>
        <dbReference type="EMBL" id="ETS73623.1"/>
    </source>
</evidence>
<name>W3WIB2_PESFW</name>
<evidence type="ECO:0000313" key="3">
    <source>
        <dbReference type="Proteomes" id="UP000030651"/>
    </source>
</evidence>
<reference evidence="3" key="1">
    <citation type="journal article" date="2015" name="BMC Genomics">
        <title>Genomic and transcriptomic analysis of the endophytic fungus Pestalotiopsis fici reveals its lifestyle and high potential for synthesis of natural products.</title>
        <authorList>
            <person name="Wang X."/>
            <person name="Zhang X."/>
            <person name="Liu L."/>
            <person name="Xiang M."/>
            <person name="Wang W."/>
            <person name="Sun X."/>
            <person name="Che Y."/>
            <person name="Guo L."/>
            <person name="Liu G."/>
            <person name="Guo L."/>
            <person name="Wang C."/>
            <person name="Yin W.B."/>
            <person name="Stadler M."/>
            <person name="Zhang X."/>
            <person name="Liu X."/>
        </authorList>
    </citation>
    <scope>NUCLEOTIDE SEQUENCE [LARGE SCALE GENOMIC DNA]</scope>
    <source>
        <strain evidence="3">W106-1 / CGMCC3.15140</strain>
    </source>
</reference>
<dbReference type="RefSeq" id="XP_007841341.1">
    <property type="nucleotide sequence ID" value="XM_007843150.1"/>
</dbReference>
<dbReference type="GeneID" id="19279582"/>
<feature type="compositionally biased region" description="Polar residues" evidence="1">
    <location>
        <begin position="32"/>
        <end position="41"/>
    </location>
</feature>